<comment type="caution">
    <text evidence="1">The sequence shown here is derived from an EMBL/GenBank/DDBJ whole genome shotgun (WGS) entry which is preliminary data.</text>
</comment>
<evidence type="ECO:0000313" key="1">
    <source>
        <dbReference type="EMBL" id="CCA75961.1"/>
    </source>
</evidence>
<evidence type="ECO:0000313" key="2">
    <source>
        <dbReference type="Proteomes" id="UP000007148"/>
    </source>
</evidence>
<name>G4TXB8_SERID</name>
<dbReference type="EMBL" id="CAFZ01000565">
    <property type="protein sequence ID" value="CCA75961.1"/>
    <property type="molecule type" value="Genomic_DNA"/>
</dbReference>
<keyword evidence="2" id="KW-1185">Reference proteome</keyword>
<organism evidence="1 2">
    <name type="scientific">Serendipita indica (strain DSM 11827)</name>
    <name type="common">Root endophyte fungus</name>
    <name type="synonym">Piriformospora indica</name>
    <dbReference type="NCBI Taxonomy" id="1109443"/>
    <lineage>
        <taxon>Eukaryota</taxon>
        <taxon>Fungi</taxon>
        <taxon>Dikarya</taxon>
        <taxon>Basidiomycota</taxon>
        <taxon>Agaricomycotina</taxon>
        <taxon>Agaricomycetes</taxon>
        <taxon>Sebacinales</taxon>
        <taxon>Serendipitaceae</taxon>
        <taxon>Serendipita</taxon>
    </lineage>
</organism>
<proteinExistence type="predicted"/>
<reference evidence="1 2" key="1">
    <citation type="journal article" date="2011" name="PLoS Pathog.">
        <title>Endophytic Life Strategies Decoded by Genome and Transcriptome Analyses of the Mutualistic Root Symbiont Piriformospora indica.</title>
        <authorList>
            <person name="Zuccaro A."/>
            <person name="Lahrmann U."/>
            <person name="Guldener U."/>
            <person name="Langen G."/>
            <person name="Pfiffi S."/>
            <person name="Biedenkopf D."/>
            <person name="Wong P."/>
            <person name="Samans B."/>
            <person name="Grimm C."/>
            <person name="Basiewicz M."/>
            <person name="Murat C."/>
            <person name="Martin F."/>
            <person name="Kogel K.H."/>
        </authorList>
    </citation>
    <scope>NUCLEOTIDE SEQUENCE [LARGE SCALE GENOMIC DNA]</scope>
    <source>
        <strain evidence="1 2">DSM 11827</strain>
    </source>
</reference>
<protein>
    <submittedName>
        <fullName evidence="1">Uncharacterized protein</fullName>
    </submittedName>
</protein>
<sequence length="66" mass="7283">MDIVQELTDGGRELVKYGHSRVFYGPRNVKFAIEAGHLANIVVGGQKYKPSDSGLDFFTTVLIAKK</sequence>
<gene>
    <name evidence="1" type="ORF">PIIN_09957</name>
</gene>
<dbReference type="Proteomes" id="UP000007148">
    <property type="component" value="Unassembled WGS sequence"/>
</dbReference>
<dbReference type="AlphaFoldDB" id="G4TXB8"/>
<dbReference type="HOGENOM" id="CLU_2832105_0_0_1"/>
<accession>G4TXB8</accession>
<dbReference type="InParanoid" id="G4TXB8"/>